<name>A0A7W8DZ80_9BRAD</name>
<dbReference type="CDD" id="cd05247">
    <property type="entry name" value="UDP_G4E_1_SDR_e"/>
    <property type="match status" value="1"/>
</dbReference>
<dbReference type="Gene3D" id="3.40.50.720">
    <property type="entry name" value="NAD(P)-binding Rossmann-like Domain"/>
    <property type="match status" value="1"/>
</dbReference>
<evidence type="ECO:0000256" key="5">
    <source>
        <dbReference type="ARBA" id="ARBA00013189"/>
    </source>
</evidence>
<feature type="domain" description="NAD-dependent epimerase/dehydratase" evidence="11">
    <location>
        <begin position="3"/>
        <end position="252"/>
    </location>
</feature>
<comment type="cofactor">
    <cofactor evidence="2 10">
        <name>NAD(+)</name>
        <dbReference type="ChEBI" id="CHEBI:57540"/>
    </cofactor>
</comment>
<dbReference type="EC" id="5.1.3.2" evidence="5 10"/>
<dbReference type="GO" id="GO:0033499">
    <property type="term" value="P:galactose catabolic process via UDP-galactose, Leloir pathway"/>
    <property type="evidence" value="ECO:0007669"/>
    <property type="project" value="TreeGrafter"/>
</dbReference>
<evidence type="ECO:0000259" key="11">
    <source>
        <dbReference type="Pfam" id="PF01370"/>
    </source>
</evidence>
<keyword evidence="8 10" id="KW-0413">Isomerase</keyword>
<dbReference type="NCBIfam" id="TIGR01179">
    <property type="entry name" value="galE"/>
    <property type="match status" value="1"/>
</dbReference>
<dbReference type="AlphaFoldDB" id="A0A7W8DZ80"/>
<dbReference type="UniPathway" id="UPA00214"/>
<dbReference type="PANTHER" id="PTHR43725">
    <property type="entry name" value="UDP-GLUCOSE 4-EPIMERASE"/>
    <property type="match status" value="1"/>
</dbReference>
<evidence type="ECO:0000256" key="10">
    <source>
        <dbReference type="RuleBase" id="RU366046"/>
    </source>
</evidence>
<protein>
    <recommendedName>
        <fullName evidence="6 10">UDP-glucose 4-epimerase</fullName>
        <ecNumber evidence="5 10">5.1.3.2</ecNumber>
    </recommendedName>
</protein>
<dbReference type="GO" id="GO:0003978">
    <property type="term" value="F:UDP-glucose 4-epimerase activity"/>
    <property type="evidence" value="ECO:0007669"/>
    <property type="project" value="UniProtKB-UniRule"/>
</dbReference>
<gene>
    <name evidence="12" type="ORF">HNR60_002357</name>
</gene>
<dbReference type="Pfam" id="PF01370">
    <property type="entry name" value="Epimerase"/>
    <property type="match status" value="1"/>
</dbReference>
<keyword evidence="13" id="KW-1185">Reference proteome</keyword>
<comment type="subunit">
    <text evidence="10">Homodimer.</text>
</comment>
<reference evidence="12 13" key="1">
    <citation type="submission" date="2020-08" db="EMBL/GenBank/DDBJ databases">
        <title>Genomic Encyclopedia of Type Strains, Phase IV (KMG-IV): sequencing the most valuable type-strain genomes for metagenomic binning, comparative biology and taxonomic classification.</title>
        <authorList>
            <person name="Goeker M."/>
        </authorList>
    </citation>
    <scope>NUCLEOTIDE SEQUENCE [LARGE SCALE GENOMIC DNA]</scope>
    <source>
        <strain evidence="12 13">DSM 12706</strain>
    </source>
</reference>
<dbReference type="Proteomes" id="UP000542353">
    <property type="component" value="Unassembled WGS sequence"/>
</dbReference>
<dbReference type="SUPFAM" id="SSF51735">
    <property type="entry name" value="NAD(P)-binding Rossmann-fold domains"/>
    <property type="match status" value="1"/>
</dbReference>
<comment type="catalytic activity">
    <reaction evidence="1 10">
        <text>UDP-alpha-D-glucose = UDP-alpha-D-galactose</text>
        <dbReference type="Rhea" id="RHEA:22168"/>
        <dbReference type="ChEBI" id="CHEBI:58885"/>
        <dbReference type="ChEBI" id="CHEBI:66914"/>
        <dbReference type="EC" id="5.1.3.2"/>
    </reaction>
</comment>
<evidence type="ECO:0000313" key="13">
    <source>
        <dbReference type="Proteomes" id="UP000542353"/>
    </source>
</evidence>
<dbReference type="PANTHER" id="PTHR43725:SF53">
    <property type="entry name" value="UDP-ARABINOSE 4-EPIMERASE 1"/>
    <property type="match status" value="1"/>
</dbReference>
<dbReference type="EMBL" id="JACHIH010000012">
    <property type="protein sequence ID" value="MBB5047600.1"/>
    <property type="molecule type" value="Genomic_DNA"/>
</dbReference>
<evidence type="ECO:0000256" key="9">
    <source>
        <dbReference type="ARBA" id="ARBA00023277"/>
    </source>
</evidence>
<organism evidence="12 13">
    <name type="scientific">Rhodopseudomonas rhenobacensis</name>
    <dbReference type="NCBI Taxonomy" id="87461"/>
    <lineage>
        <taxon>Bacteria</taxon>
        <taxon>Pseudomonadati</taxon>
        <taxon>Pseudomonadota</taxon>
        <taxon>Alphaproteobacteria</taxon>
        <taxon>Hyphomicrobiales</taxon>
        <taxon>Nitrobacteraceae</taxon>
        <taxon>Rhodopseudomonas</taxon>
    </lineage>
</organism>
<keyword evidence="9 10" id="KW-0119">Carbohydrate metabolism</keyword>
<evidence type="ECO:0000256" key="6">
    <source>
        <dbReference type="ARBA" id="ARBA00018569"/>
    </source>
</evidence>
<sequence length="337" mass="35886">MTVLVTGGAGYIGSHMVLALVEAGENVVVIDNLSSGFSAMLPQGVPLFIGDAGDENLVEGVIAAHGVNAIIHFAGSVVVPASMRDPLGYYQNNTMTTRNLLAVAVKCGVPRFIFSSTAAVYGNPERVPVPEQAPTRPLSPYGSSKLMSEIMLHDTAAAHGISYVVLRYFNVAGADPQARIGLATLGATHLLKIAVEAASGQRPKIDVFGTDYPTPDGSCIRDFIHVSDLAQAHRAALAYLRQGGAPVTLNCGYGRGYSVLETIDAVRRVSGRNFAVQAAARRLGDIMTMVADTTRMRATLDWTPRYDDLDTIAAHALAWEEKLLRDRHGTLQQALSA</sequence>
<evidence type="ECO:0000256" key="2">
    <source>
        <dbReference type="ARBA" id="ARBA00001911"/>
    </source>
</evidence>
<dbReference type="RefSeq" id="WP_184257578.1">
    <property type="nucleotide sequence ID" value="NZ_JACHIH010000012.1"/>
</dbReference>
<evidence type="ECO:0000256" key="8">
    <source>
        <dbReference type="ARBA" id="ARBA00023235"/>
    </source>
</evidence>
<evidence type="ECO:0000313" key="12">
    <source>
        <dbReference type="EMBL" id="MBB5047600.1"/>
    </source>
</evidence>
<dbReference type="Gene3D" id="3.90.25.10">
    <property type="entry name" value="UDP-galactose 4-epimerase, domain 1"/>
    <property type="match status" value="1"/>
</dbReference>
<dbReference type="InterPro" id="IPR036291">
    <property type="entry name" value="NAD(P)-bd_dom_sf"/>
</dbReference>
<evidence type="ECO:0000256" key="1">
    <source>
        <dbReference type="ARBA" id="ARBA00000083"/>
    </source>
</evidence>
<proteinExistence type="inferred from homology"/>
<comment type="pathway">
    <text evidence="3 10">Carbohydrate metabolism; galactose metabolism.</text>
</comment>
<evidence type="ECO:0000256" key="3">
    <source>
        <dbReference type="ARBA" id="ARBA00004947"/>
    </source>
</evidence>
<evidence type="ECO:0000256" key="7">
    <source>
        <dbReference type="ARBA" id="ARBA00023027"/>
    </source>
</evidence>
<keyword evidence="7 10" id="KW-0520">NAD</keyword>
<evidence type="ECO:0000256" key="4">
    <source>
        <dbReference type="ARBA" id="ARBA00007637"/>
    </source>
</evidence>
<comment type="similarity">
    <text evidence="4 10">Belongs to the NAD(P)-dependent epimerase/dehydratase family.</text>
</comment>
<accession>A0A7W8DZ80</accession>
<comment type="caution">
    <text evidence="12">The sequence shown here is derived from an EMBL/GenBank/DDBJ whole genome shotgun (WGS) entry which is preliminary data.</text>
</comment>
<dbReference type="InterPro" id="IPR005886">
    <property type="entry name" value="UDP_G4E"/>
</dbReference>
<dbReference type="InterPro" id="IPR001509">
    <property type="entry name" value="Epimerase_deHydtase"/>
</dbReference>